<organism evidence="2 3">
    <name type="scientific">Aspergillus sydowii CBS 593.65</name>
    <dbReference type="NCBI Taxonomy" id="1036612"/>
    <lineage>
        <taxon>Eukaryota</taxon>
        <taxon>Fungi</taxon>
        <taxon>Dikarya</taxon>
        <taxon>Ascomycota</taxon>
        <taxon>Pezizomycotina</taxon>
        <taxon>Eurotiomycetes</taxon>
        <taxon>Eurotiomycetidae</taxon>
        <taxon>Eurotiales</taxon>
        <taxon>Aspergillaceae</taxon>
        <taxon>Aspergillus</taxon>
        <taxon>Aspergillus subgen. Nidulantes</taxon>
    </lineage>
</organism>
<accession>A0A1L9TXG9</accession>
<dbReference type="AlphaFoldDB" id="A0A1L9TXG9"/>
<name>A0A1L9TXG9_9EURO</name>
<proteinExistence type="predicted"/>
<evidence type="ECO:0000256" key="1">
    <source>
        <dbReference type="SAM" id="MobiDB-lite"/>
    </source>
</evidence>
<dbReference type="EMBL" id="KV878582">
    <property type="protein sequence ID" value="OJJ64129.1"/>
    <property type="molecule type" value="Genomic_DNA"/>
</dbReference>
<dbReference type="RefSeq" id="XP_040707935.1">
    <property type="nucleotide sequence ID" value="XM_040844628.1"/>
</dbReference>
<feature type="compositionally biased region" description="Polar residues" evidence="1">
    <location>
        <begin position="56"/>
        <end position="67"/>
    </location>
</feature>
<evidence type="ECO:0000313" key="2">
    <source>
        <dbReference type="EMBL" id="OJJ64129.1"/>
    </source>
</evidence>
<evidence type="ECO:0000313" key="3">
    <source>
        <dbReference type="Proteomes" id="UP000184356"/>
    </source>
</evidence>
<dbReference type="Proteomes" id="UP000184356">
    <property type="component" value="Unassembled WGS sequence"/>
</dbReference>
<feature type="region of interest" description="Disordered" evidence="1">
    <location>
        <begin position="56"/>
        <end position="81"/>
    </location>
</feature>
<keyword evidence="3" id="KW-1185">Reference proteome</keyword>
<gene>
    <name evidence="2" type="ORF">ASPSYDRAFT_293019</name>
</gene>
<dbReference type="OrthoDB" id="10380078at2759"/>
<sequence>MLLSGLAFMINRSHHPANQHHGIHVGASRPPQIPSNDLAAAANRDLSASCSCNFSSTNPATSSTDGINSRERPATLHSSGYQQSCGVSGSCLRNRGSRPKTSHFTACKPGRTTRSLTRAAVECATCQRGLSICATVSSMDYCMVFCG</sequence>
<dbReference type="VEuPathDB" id="FungiDB:ASPSYDRAFT_293019"/>
<dbReference type="GeneID" id="63760701"/>
<protein>
    <submittedName>
        <fullName evidence="2">Uncharacterized protein</fullName>
    </submittedName>
</protein>
<reference evidence="3" key="1">
    <citation type="journal article" date="2017" name="Genome Biol.">
        <title>Comparative genomics reveals high biological diversity and specific adaptations in the industrially and medically important fungal genus Aspergillus.</title>
        <authorList>
            <person name="de Vries R.P."/>
            <person name="Riley R."/>
            <person name="Wiebenga A."/>
            <person name="Aguilar-Osorio G."/>
            <person name="Amillis S."/>
            <person name="Uchima C.A."/>
            <person name="Anderluh G."/>
            <person name="Asadollahi M."/>
            <person name="Askin M."/>
            <person name="Barry K."/>
            <person name="Battaglia E."/>
            <person name="Bayram O."/>
            <person name="Benocci T."/>
            <person name="Braus-Stromeyer S.A."/>
            <person name="Caldana C."/>
            <person name="Canovas D."/>
            <person name="Cerqueira G.C."/>
            <person name="Chen F."/>
            <person name="Chen W."/>
            <person name="Choi C."/>
            <person name="Clum A."/>
            <person name="Dos Santos R.A."/>
            <person name="Damasio A.R."/>
            <person name="Diallinas G."/>
            <person name="Emri T."/>
            <person name="Fekete E."/>
            <person name="Flipphi M."/>
            <person name="Freyberg S."/>
            <person name="Gallo A."/>
            <person name="Gournas C."/>
            <person name="Habgood R."/>
            <person name="Hainaut M."/>
            <person name="Harispe M.L."/>
            <person name="Henrissat B."/>
            <person name="Hilden K.S."/>
            <person name="Hope R."/>
            <person name="Hossain A."/>
            <person name="Karabika E."/>
            <person name="Karaffa L."/>
            <person name="Karanyi Z."/>
            <person name="Krasevec N."/>
            <person name="Kuo A."/>
            <person name="Kusch H."/>
            <person name="LaButti K."/>
            <person name="Lagendijk E.L."/>
            <person name="Lapidus A."/>
            <person name="Levasseur A."/>
            <person name="Lindquist E."/>
            <person name="Lipzen A."/>
            <person name="Logrieco A.F."/>
            <person name="MacCabe A."/>
            <person name="Maekelae M.R."/>
            <person name="Malavazi I."/>
            <person name="Melin P."/>
            <person name="Meyer V."/>
            <person name="Mielnichuk N."/>
            <person name="Miskei M."/>
            <person name="Molnar A.P."/>
            <person name="Mule G."/>
            <person name="Ngan C.Y."/>
            <person name="Orejas M."/>
            <person name="Orosz E."/>
            <person name="Ouedraogo J.P."/>
            <person name="Overkamp K.M."/>
            <person name="Park H.-S."/>
            <person name="Perrone G."/>
            <person name="Piumi F."/>
            <person name="Punt P.J."/>
            <person name="Ram A.F."/>
            <person name="Ramon A."/>
            <person name="Rauscher S."/>
            <person name="Record E."/>
            <person name="Riano-Pachon D.M."/>
            <person name="Robert V."/>
            <person name="Roehrig J."/>
            <person name="Ruller R."/>
            <person name="Salamov A."/>
            <person name="Salih N.S."/>
            <person name="Samson R.A."/>
            <person name="Sandor E."/>
            <person name="Sanguinetti M."/>
            <person name="Schuetze T."/>
            <person name="Sepcic K."/>
            <person name="Shelest E."/>
            <person name="Sherlock G."/>
            <person name="Sophianopoulou V."/>
            <person name="Squina F.M."/>
            <person name="Sun H."/>
            <person name="Susca A."/>
            <person name="Todd R.B."/>
            <person name="Tsang A."/>
            <person name="Unkles S.E."/>
            <person name="van de Wiele N."/>
            <person name="van Rossen-Uffink D."/>
            <person name="Oliveira J.V."/>
            <person name="Vesth T.C."/>
            <person name="Visser J."/>
            <person name="Yu J.-H."/>
            <person name="Zhou M."/>
            <person name="Andersen M.R."/>
            <person name="Archer D.B."/>
            <person name="Baker S.E."/>
            <person name="Benoit I."/>
            <person name="Brakhage A.A."/>
            <person name="Braus G.H."/>
            <person name="Fischer R."/>
            <person name="Frisvad J.C."/>
            <person name="Goldman G.H."/>
            <person name="Houbraken J."/>
            <person name="Oakley B."/>
            <person name="Pocsi I."/>
            <person name="Scazzocchio C."/>
            <person name="Seiboth B."/>
            <person name="vanKuyk P.A."/>
            <person name="Wortman J."/>
            <person name="Dyer P.S."/>
            <person name="Grigoriev I.V."/>
        </authorList>
    </citation>
    <scope>NUCLEOTIDE SEQUENCE [LARGE SCALE GENOMIC DNA]</scope>
    <source>
        <strain evidence="3">CBS 593.65</strain>
    </source>
</reference>